<keyword evidence="3" id="KW-1185">Reference proteome</keyword>
<feature type="domain" description="Endonuclease/exonuclease/phosphatase" evidence="1">
    <location>
        <begin position="148"/>
        <end position="237"/>
    </location>
</feature>
<dbReference type="InterPro" id="IPR036691">
    <property type="entry name" value="Endo/exonu/phosph_ase_sf"/>
</dbReference>
<accession>A0A3M7P8Y5</accession>
<dbReference type="SUPFAM" id="SSF56219">
    <property type="entry name" value="DNase I-like"/>
    <property type="match status" value="1"/>
</dbReference>
<dbReference type="PANTHER" id="PTHR33273">
    <property type="entry name" value="DOMAIN-CONTAINING PROTEIN, PUTATIVE-RELATED"/>
    <property type="match status" value="1"/>
</dbReference>
<evidence type="ECO:0000313" key="2">
    <source>
        <dbReference type="EMBL" id="RMZ95483.1"/>
    </source>
</evidence>
<dbReference type="GO" id="GO:0003964">
    <property type="term" value="F:RNA-directed DNA polymerase activity"/>
    <property type="evidence" value="ECO:0007669"/>
    <property type="project" value="UniProtKB-KW"/>
</dbReference>
<dbReference type="Pfam" id="PF14529">
    <property type="entry name" value="Exo_endo_phos_2"/>
    <property type="match status" value="1"/>
</dbReference>
<dbReference type="AlphaFoldDB" id="A0A3M7P8Y5"/>
<dbReference type="InterPro" id="IPR005135">
    <property type="entry name" value="Endo/exonuclease/phosphatase"/>
</dbReference>
<sequence length="304" mass="34388">MNLNHYSVKNAIVFNHKSKDFEKETIFSLCAGNHTMKDCQKEKIECSNCRGDHPAFSKKCQKMIDQTNELLPGKKLLSQKYVSTAPNNASTSKQASKQSISRTINQTSSNVNINAVLVSIISNLSLLLGSKKLDMSSLVKIKTTIENLTNVYTPPSSQTDFNFIIEFLKENQNLVILGDLNAVHPMWSCGKTNKKGKLLAEIIDQLQIIVLNSDQPTFSRSKNILDLALVLTSLLKTQQAFKFTQKRNVKRKKKLQRTYSKTHDPIIKNQLNNTNNTIQRKIQMLNKLKCNSVYEKLSSHDPSE</sequence>
<gene>
    <name evidence="2" type="ORF">BpHYR1_002796</name>
</gene>
<proteinExistence type="predicted"/>
<dbReference type="PANTHER" id="PTHR33273:SF4">
    <property type="entry name" value="ENDONUCLEASE_EXONUCLEASE_PHOSPHATASE DOMAIN-CONTAINING PROTEIN"/>
    <property type="match status" value="1"/>
</dbReference>
<evidence type="ECO:0000313" key="3">
    <source>
        <dbReference type="Proteomes" id="UP000276133"/>
    </source>
</evidence>
<protein>
    <submittedName>
        <fullName evidence="2">RNA-directed DNA polymerase from mobile element jockey</fullName>
    </submittedName>
</protein>
<evidence type="ECO:0000259" key="1">
    <source>
        <dbReference type="Pfam" id="PF14529"/>
    </source>
</evidence>
<keyword evidence="2" id="KW-0695">RNA-directed DNA polymerase</keyword>
<dbReference type="EMBL" id="REGN01012400">
    <property type="protein sequence ID" value="RMZ95483.1"/>
    <property type="molecule type" value="Genomic_DNA"/>
</dbReference>
<keyword evidence="2" id="KW-0548">Nucleotidyltransferase</keyword>
<dbReference type="Gene3D" id="3.60.10.10">
    <property type="entry name" value="Endonuclease/exonuclease/phosphatase"/>
    <property type="match status" value="1"/>
</dbReference>
<keyword evidence="2" id="KW-0808">Transferase</keyword>
<comment type="caution">
    <text evidence="2">The sequence shown here is derived from an EMBL/GenBank/DDBJ whole genome shotgun (WGS) entry which is preliminary data.</text>
</comment>
<name>A0A3M7P8Y5_BRAPC</name>
<reference evidence="2 3" key="1">
    <citation type="journal article" date="2018" name="Sci. Rep.">
        <title>Genomic signatures of local adaptation to the degree of environmental predictability in rotifers.</title>
        <authorList>
            <person name="Franch-Gras L."/>
            <person name="Hahn C."/>
            <person name="Garcia-Roger E.M."/>
            <person name="Carmona M.J."/>
            <person name="Serra M."/>
            <person name="Gomez A."/>
        </authorList>
    </citation>
    <scope>NUCLEOTIDE SEQUENCE [LARGE SCALE GENOMIC DNA]</scope>
    <source>
        <strain evidence="2">HYR1</strain>
    </source>
</reference>
<dbReference type="Proteomes" id="UP000276133">
    <property type="component" value="Unassembled WGS sequence"/>
</dbReference>
<organism evidence="2 3">
    <name type="scientific">Brachionus plicatilis</name>
    <name type="common">Marine rotifer</name>
    <name type="synonym">Brachionus muelleri</name>
    <dbReference type="NCBI Taxonomy" id="10195"/>
    <lineage>
        <taxon>Eukaryota</taxon>
        <taxon>Metazoa</taxon>
        <taxon>Spiralia</taxon>
        <taxon>Gnathifera</taxon>
        <taxon>Rotifera</taxon>
        <taxon>Eurotatoria</taxon>
        <taxon>Monogononta</taxon>
        <taxon>Pseudotrocha</taxon>
        <taxon>Ploima</taxon>
        <taxon>Brachionidae</taxon>
        <taxon>Brachionus</taxon>
    </lineage>
</organism>
<dbReference type="OrthoDB" id="421040at2759"/>